<keyword evidence="2" id="KW-1185">Reference proteome</keyword>
<dbReference type="Pfam" id="PF13489">
    <property type="entry name" value="Methyltransf_23"/>
    <property type="match status" value="1"/>
</dbReference>
<dbReference type="EMBL" id="BNAY01000018">
    <property type="protein sequence ID" value="GHH38443.1"/>
    <property type="molecule type" value="Genomic_DNA"/>
</dbReference>
<evidence type="ECO:0000313" key="2">
    <source>
        <dbReference type="Proteomes" id="UP000635387"/>
    </source>
</evidence>
<sequence length="426" mass="45965">MLDNAICSAVREHAWVGMVRRAPSGVLEVRPANDALAFGGASWALTGEYLSNWADLYEWAFKSAELDAAGSDFIGLTTATTPLPDKDVRDWIEHTVALVRESKPRRVVDLGCGTGLLLRHLHDGIESYVGIDPTKFAVDRIREARLPGVRAVLGGAHDLFSHKVKRAIAETMGEGGRPDCVVLNNVVQCFPGTEYLASVLRDAIELVESGGRVILGDLRNLALAEEYRRWLEAGADSGPGLFRDEEELFVDPNLIGLLAASVDRPVKVSIRAKTMPGDNEFTRFRYDVVIHVDPGQEQPPLAEVSWRELTGDRLATLSELAGEGPLAITGIPNARTASADGVSSGALSAAIEGTGLVATLSLDDPALLEVRPAGGVEPRLDAEPLEDDSLERFVARRLPELLRSHLAENFPGVRLPEIVVRKAPGS</sequence>
<dbReference type="InterPro" id="IPR029063">
    <property type="entry name" value="SAM-dependent_MTases_sf"/>
</dbReference>
<comment type="caution">
    <text evidence="1">The sequence shown here is derived from an EMBL/GenBank/DDBJ whole genome shotgun (WGS) entry which is preliminary data.</text>
</comment>
<dbReference type="Gene3D" id="3.40.50.150">
    <property type="entry name" value="Vaccinia Virus protein VP39"/>
    <property type="match status" value="1"/>
</dbReference>
<evidence type="ECO:0008006" key="3">
    <source>
        <dbReference type="Google" id="ProtNLM"/>
    </source>
</evidence>
<name>A0ABQ3MI67_9PSEU</name>
<protein>
    <recommendedName>
        <fullName evidence="3">Methyltransferase domain-containing protein</fullName>
    </recommendedName>
</protein>
<dbReference type="Proteomes" id="UP000635387">
    <property type="component" value="Unassembled WGS sequence"/>
</dbReference>
<reference evidence="2" key="1">
    <citation type="journal article" date="2019" name="Int. J. Syst. Evol. Microbiol.">
        <title>The Global Catalogue of Microorganisms (GCM) 10K type strain sequencing project: providing services to taxonomists for standard genome sequencing and annotation.</title>
        <authorList>
            <consortium name="The Broad Institute Genomics Platform"/>
            <consortium name="The Broad Institute Genome Sequencing Center for Infectious Disease"/>
            <person name="Wu L."/>
            <person name="Ma J."/>
        </authorList>
    </citation>
    <scope>NUCLEOTIDE SEQUENCE [LARGE SCALE GENOMIC DNA]</scope>
    <source>
        <strain evidence="2">CGMCC 4.7683</strain>
    </source>
</reference>
<accession>A0ABQ3MI67</accession>
<dbReference type="SUPFAM" id="SSF53335">
    <property type="entry name" value="S-adenosyl-L-methionine-dependent methyltransferases"/>
    <property type="match status" value="1"/>
</dbReference>
<evidence type="ECO:0000313" key="1">
    <source>
        <dbReference type="EMBL" id="GHH38443.1"/>
    </source>
</evidence>
<proteinExistence type="predicted"/>
<dbReference type="CDD" id="cd02440">
    <property type="entry name" value="AdoMet_MTases"/>
    <property type="match status" value="1"/>
</dbReference>
<gene>
    <name evidence="1" type="ORF">GCM10017790_84220</name>
</gene>
<organism evidence="1 2">
    <name type="scientific">Amycolatopsis oliviviridis</name>
    <dbReference type="NCBI Taxonomy" id="1471590"/>
    <lineage>
        <taxon>Bacteria</taxon>
        <taxon>Bacillati</taxon>
        <taxon>Actinomycetota</taxon>
        <taxon>Actinomycetes</taxon>
        <taxon>Pseudonocardiales</taxon>
        <taxon>Pseudonocardiaceae</taxon>
        <taxon>Amycolatopsis</taxon>
    </lineage>
</organism>